<dbReference type="CDD" id="cd00009">
    <property type="entry name" value="AAA"/>
    <property type="match status" value="1"/>
</dbReference>
<dbReference type="Proteomes" id="UP000034380">
    <property type="component" value="Unassembled WGS sequence"/>
</dbReference>
<dbReference type="GO" id="GO:0006261">
    <property type="term" value="P:DNA-templated DNA replication"/>
    <property type="evidence" value="ECO:0007669"/>
    <property type="project" value="TreeGrafter"/>
</dbReference>
<dbReference type="SUPFAM" id="SSF52540">
    <property type="entry name" value="P-loop containing nucleoside triphosphate hydrolases"/>
    <property type="match status" value="1"/>
</dbReference>
<dbReference type="Pfam" id="PF13177">
    <property type="entry name" value="DNA_pol3_delta2"/>
    <property type="match status" value="1"/>
</dbReference>
<dbReference type="PANTHER" id="PTHR11669">
    <property type="entry name" value="REPLICATION FACTOR C / DNA POLYMERASE III GAMMA-TAU SUBUNIT"/>
    <property type="match status" value="1"/>
</dbReference>
<feature type="non-terminal residue" evidence="1">
    <location>
        <position position="65"/>
    </location>
</feature>
<dbReference type="Gene3D" id="3.40.50.300">
    <property type="entry name" value="P-loop containing nucleotide triphosphate hydrolases"/>
    <property type="match status" value="1"/>
</dbReference>
<dbReference type="AlphaFoldDB" id="A0A0G0YW20"/>
<name>A0A0G0YW20_9BACT</name>
<dbReference type="PANTHER" id="PTHR11669:SF0">
    <property type="entry name" value="PROTEIN STICHEL-LIKE 2"/>
    <property type="match status" value="1"/>
</dbReference>
<dbReference type="InterPro" id="IPR050238">
    <property type="entry name" value="DNA_Rep/Repair_Clamp_Loader"/>
</dbReference>
<protein>
    <submittedName>
        <fullName evidence="1">Polymerase III, subunit gamma and tau protein</fullName>
    </submittedName>
</protein>
<evidence type="ECO:0000313" key="1">
    <source>
        <dbReference type="EMBL" id="KKS13886.1"/>
    </source>
</evidence>
<organism evidence="1 2">
    <name type="scientific">Candidatus Yanofskybacteria bacterium GW2011_GWA1_41_6</name>
    <dbReference type="NCBI Taxonomy" id="1619020"/>
    <lineage>
        <taxon>Bacteria</taxon>
        <taxon>Candidatus Yanofskyibacteriota</taxon>
    </lineage>
</organism>
<sequence length="65" mass="7164">MLYRKYRPQTFAQVVGQEHVVKTLKGALSTGRIGHAYLFTGPRGTGKTTLARIFAKALNCAKRGK</sequence>
<dbReference type="EMBL" id="LCBQ01000005">
    <property type="protein sequence ID" value="KKS13886.1"/>
    <property type="molecule type" value="Genomic_DNA"/>
</dbReference>
<gene>
    <name evidence="1" type="ORF">UU70_C0005G0008</name>
</gene>
<proteinExistence type="predicted"/>
<evidence type="ECO:0000313" key="2">
    <source>
        <dbReference type="Proteomes" id="UP000034380"/>
    </source>
</evidence>
<dbReference type="InterPro" id="IPR027417">
    <property type="entry name" value="P-loop_NTPase"/>
</dbReference>
<accession>A0A0G0YW20</accession>
<reference evidence="1 2" key="1">
    <citation type="journal article" date="2015" name="Nature">
        <title>rRNA introns, odd ribosomes, and small enigmatic genomes across a large radiation of phyla.</title>
        <authorList>
            <person name="Brown C.T."/>
            <person name="Hug L.A."/>
            <person name="Thomas B.C."/>
            <person name="Sharon I."/>
            <person name="Castelle C.J."/>
            <person name="Singh A."/>
            <person name="Wilkins M.J."/>
            <person name="Williams K.H."/>
            <person name="Banfield J.F."/>
        </authorList>
    </citation>
    <scope>NUCLEOTIDE SEQUENCE [LARGE SCALE GENOMIC DNA]</scope>
</reference>
<comment type="caution">
    <text evidence="1">The sequence shown here is derived from an EMBL/GenBank/DDBJ whole genome shotgun (WGS) entry which is preliminary data.</text>
</comment>